<feature type="chain" id="PRO_5013545545" evidence="2">
    <location>
        <begin position="16"/>
        <end position="211"/>
    </location>
</feature>
<accession>A0A2G5BIS2</accession>
<feature type="transmembrane region" description="Helical" evidence="1">
    <location>
        <begin position="98"/>
        <end position="114"/>
    </location>
</feature>
<evidence type="ECO:0000313" key="4">
    <source>
        <dbReference type="Proteomes" id="UP000242474"/>
    </source>
</evidence>
<name>A0A2G5BIS2_COERN</name>
<gene>
    <name evidence="3" type="ORF">COEREDRAFT_84873</name>
</gene>
<dbReference type="AlphaFoldDB" id="A0A2G5BIS2"/>
<feature type="signal peptide" evidence="2">
    <location>
        <begin position="1"/>
        <end position="15"/>
    </location>
</feature>
<keyword evidence="4" id="KW-1185">Reference proteome</keyword>
<evidence type="ECO:0000313" key="3">
    <source>
        <dbReference type="EMBL" id="PIA18934.1"/>
    </source>
</evidence>
<feature type="transmembrane region" description="Helical" evidence="1">
    <location>
        <begin position="126"/>
        <end position="144"/>
    </location>
</feature>
<dbReference type="EMBL" id="KZ303488">
    <property type="protein sequence ID" value="PIA18934.1"/>
    <property type="molecule type" value="Genomic_DNA"/>
</dbReference>
<dbReference type="OrthoDB" id="5558794at2759"/>
<evidence type="ECO:0000256" key="1">
    <source>
        <dbReference type="SAM" id="Phobius"/>
    </source>
</evidence>
<keyword evidence="1" id="KW-1133">Transmembrane helix</keyword>
<reference evidence="3 4" key="1">
    <citation type="journal article" date="2015" name="Genome Biol. Evol.">
        <title>Phylogenomic analyses indicate that early fungi evolved digesting cell walls of algal ancestors of land plants.</title>
        <authorList>
            <person name="Chang Y."/>
            <person name="Wang S."/>
            <person name="Sekimoto S."/>
            <person name="Aerts A.L."/>
            <person name="Choi C."/>
            <person name="Clum A."/>
            <person name="LaButti K.M."/>
            <person name="Lindquist E.A."/>
            <person name="Yee Ngan C."/>
            <person name="Ohm R.A."/>
            <person name="Salamov A.A."/>
            <person name="Grigoriev I.V."/>
            <person name="Spatafora J.W."/>
            <person name="Berbee M.L."/>
        </authorList>
    </citation>
    <scope>NUCLEOTIDE SEQUENCE [LARGE SCALE GENOMIC DNA]</scope>
    <source>
        <strain evidence="3 4">NRRL 1564</strain>
    </source>
</reference>
<proteinExistence type="predicted"/>
<keyword evidence="1" id="KW-0812">Transmembrane</keyword>
<evidence type="ECO:0000256" key="2">
    <source>
        <dbReference type="SAM" id="SignalP"/>
    </source>
</evidence>
<organism evidence="3 4">
    <name type="scientific">Coemansia reversa (strain ATCC 12441 / NRRL 1564)</name>
    <dbReference type="NCBI Taxonomy" id="763665"/>
    <lineage>
        <taxon>Eukaryota</taxon>
        <taxon>Fungi</taxon>
        <taxon>Fungi incertae sedis</taxon>
        <taxon>Zoopagomycota</taxon>
        <taxon>Kickxellomycotina</taxon>
        <taxon>Kickxellomycetes</taxon>
        <taxon>Kickxellales</taxon>
        <taxon>Kickxellaceae</taxon>
        <taxon>Coemansia</taxon>
    </lineage>
</organism>
<protein>
    <submittedName>
        <fullName evidence="3">Uncharacterized protein</fullName>
    </submittedName>
</protein>
<sequence>MAYAVFLSFSLRLLAVRLIPFSWNSVTPPHALLFLYTFPLSPHRWYKLSTSKMLRRLLLPTPSRLLGCVRLERGVLIAATFLIIWHAVAGVVSMRSAWALYDVWMVVSACAGIYAQRTRDVGHAQWFGLALFVDFGVYIVGVAYSRELVMGDAEQCALAMDANRSLTLDQCLAHVHEIRAIAWVLRAAVALLKIHIASLTYAFELELSANH</sequence>
<dbReference type="Proteomes" id="UP000242474">
    <property type="component" value="Unassembled WGS sequence"/>
</dbReference>
<feature type="transmembrane region" description="Helical" evidence="1">
    <location>
        <begin position="74"/>
        <end position="92"/>
    </location>
</feature>
<keyword evidence="1" id="KW-0472">Membrane</keyword>
<keyword evidence="2" id="KW-0732">Signal</keyword>